<comment type="subcellular location">
    <subcellularLocation>
        <location evidence="6">Cytoplasm</location>
    </subcellularLocation>
</comment>
<dbReference type="GO" id="GO:0005694">
    <property type="term" value="C:chromosome"/>
    <property type="evidence" value="ECO:0007669"/>
    <property type="project" value="InterPro"/>
</dbReference>
<dbReference type="GO" id="GO:0005524">
    <property type="term" value="F:ATP binding"/>
    <property type="evidence" value="ECO:0007669"/>
    <property type="project" value="UniProtKB-UniRule"/>
</dbReference>
<sequence>MKLIKFYAHGFKSFADPIQLSFDGGVVGIIGPNGSGKSNINDAIKWVLGEQSSKMLRGESMEDVIFAGSQKVRPLDRAIVTLTFDNRARSVSLPHDEIRITRELERGDGKNKYYINDELVRYKDIKDIVLESGISKSSLAIISQGTVSDIAEATPESRRLIFEEAAGVSKYRARKVESLRKLEKTAESLAQIQTVINELDKQLKPLRTQAEKAKIYLEKSRELKAVEVAVLVHNLTYFKEKLAEYEKQLEGVKETRENLESQISRSEQSLKQNSSDRLAHENDLQKINKELDDINAGLKDLEVIFATESQRRQLIISGQLQATTEEKKNAIREQISAKQASFNFYAEQRAEFARRIDEKRIESSEKDRLINDLRILQAKEIKKLNEARTKISILEEHRKNKTNLFRGVKTVMEHKNIFKGYHGLVSDLLDVPEEYHLAIEAALGNALQHIVVNDSDTAVQAINFLKQNDAGRATFIPLKSISAKSVRREHEMAISNIDGFVGVASKLFKIDPKLNVLLEFLLGNIIFTDDIKSAKNIDEMLEHRYMIVTLYGDIIRAGGVMTGGTPQASTSLIGIDEQIEKLQAAIPLIEQEENSLINQISIADSQRQNIVTLISQLTIEQTKINIAYENDEHDLNKLRAEYETISSEKLEVEASTEVTDRIHSLQARKTNLEIDKRTKQERVLSLNTEHYRLTNEKLEWEKSLRTLNNAFSKVITEKDRAEFILSSNHKRLSEYYNMTLEVAQSNYKLEMDLEEAEAIISKLQASIRDLGHVNVEAIQQFEQISERFDELKVAENEIIETKVRIEEAIKEMDKIIIERMRLTLDEIGGEFNNVFREMFGGGQASVHYVDESNPLESGIDIKAQPPGKSIKNLRLFSGGEKSLIAISLLFAILKSRPLALCILDEVEAALDEANVVRYADYLQELKPKTQFLVITHRHGTMSRVDHLFGATMQTRGVTSFFTVKIEDAKKMVEDTQVIEN</sequence>
<dbReference type="Gene3D" id="3.30.70.1620">
    <property type="match status" value="1"/>
</dbReference>
<dbReference type="SMART" id="SM00968">
    <property type="entry name" value="SMC_hinge"/>
    <property type="match status" value="1"/>
</dbReference>
<dbReference type="EMBL" id="NQNY01000001">
    <property type="protein sequence ID" value="PAK21786.1"/>
    <property type="molecule type" value="Genomic_DNA"/>
</dbReference>
<dbReference type="Gene3D" id="1.20.1060.20">
    <property type="match status" value="1"/>
</dbReference>
<feature type="coiled-coil region" evidence="6">
    <location>
        <begin position="628"/>
        <end position="682"/>
    </location>
</feature>
<evidence type="ECO:0000313" key="10">
    <source>
        <dbReference type="Proteomes" id="UP000216943"/>
    </source>
</evidence>
<comment type="caution">
    <text evidence="6">Lacks conserved residue(s) required for the propagation of feature annotation.</text>
</comment>
<dbReference type="InterPro" id="IPR010935">
    <property type="entry name" value="SMC_hinge"/>
</dbReference>
<dbReference type="InterPro" id="IPR011890">
    <property type="entry name" value="SMC_prok"/>
</dbReference>
<evidence type="ECO:0000256" key="2">
    <source>
        <dbReference type="ARBA" id="ARBA00022741"/>
    </source>
</evidence>
<evidence type="ECO:0000259" key="8">
    <source>
        <dbReference type="SMART" id="SM00968"/>
    </source>
</evidence>
<evidence type="ECO:0000256" key="4">
    <source>
        <dbReference type="ARBA" id="ARBA00023054"/>
    </source>
</evidence>
<feature type="compositionally biased region" description="Polar residues" evidence="7">
    <location>
        <begin position="260"/>
        <end position="276"/>
    </location>
</feature>
<evidence type="ECO:0000256" key="3">
    <source>
        <dbReference type="ARBA" id="ARBA00022840"/>
    </source>
</evidence>
<dbReference type="GO" id="GO:0016887">
    <property type="term" value="F:ATP hydrolysis activity"/>
    <property type="evidence" value="ECO:0007669"/>
    <property type="project" value="InterPro"/>
</dbReference>
<comment type="domain">
    <text evidence="6">Contains large globular domains required for ATP hydrolysis at each terminus and a third globular domain forming a flexible hinge near the middle of the molecule. These domains are separated by coiled-coil structures.</text>
</comment>
<dbReference type="Pfam" id="PF06470">
    <property type="entry name" value="SMC_hinge"/>
    <property type="match status" value="1"/>
</dbReference>
<evidence type="ECO:0000256" key="7">
    <source>
        <dbReference type="SAM" id="MobiDB-lite"/>
    </source>
</evidence>
<keyword evidence="1 6" id="KW-0963">Cytoplasm</keyword>
<dbReference type="Gene3D" id="3.40.50.300">
    <property type="entry name" value="P-loop containing nucleotide triphosphate hydrolases"/>
    <property type="match status" value="2"/>
</dbReference>
<dbReference type="GO" id="GO:0006260">
    <property type="term" value="P:DNA replication"/>
    <property type="evidence" value="ECO:0007669"/>
    <property type="project" value="UniProtKB-UniRule"/>
</dbReference>
<dbReference type="GO" id="GO:0005737">
    <property type="term" value="C:cytoplasm"/>
    <property type="evidence" value="ECO:0007669"/>
    <property type="project" value="UniProtKB-SubCell"/>
</dbReference>
<evidence type="ECO:0000256" key="5">
    <source>
        <dbReference type="ARBA" id="ARBA00023125"/>
    </source>
</evidence>
<keyword evidence="3 6" id="KW-0067">ATP-binding</keyword>
<dbReference type="SUPFAM" id="SSF75553">
    <property type="entry name" value="Smc hinge domain"/>
    <property type="match status" value="1"/>
</dbReference>
<dbReference type="InterPro" id="IPR027417">
    <property type="entry name" value="P-loop_NTPase"/>
</dbReference>
<dbReference type="Pfam" id="PF02463">
    <property type="entry name" value="SMC_N"/>
    <property type="match status" value="1"/>
</dbReference>
<dbReference type="RefSeq" id="WP_095334442.1">
    <property type="nucleotide sequence ID" value="NZ_NQNY01000001.1"/>
</dbReference>
<dbReference type="OrthoDB" id="9808768at2"/>
<organism evidence="9 10">
    <name type="scientific">Mycoplasmopsis agassizii</name>
    <dbReference type="NCBI Taxonomy" id="33922"/>
    <lineage>
        <taxon>Bacteria</taxon>
        <taxon>Bacillati</taxon>
        <taxon>Mycoplasmatota</taxon>
        <taxon>Mycoplasmoidales</taxon>
        <taxon>Metamycoplasmataceae</taxon>
        <taxon>Mycoplasmopsis</taxon>
    </lineage>
</organism>
<proteinExistence type="inferred from homology"/>
<protein>
    <recommendedName>
        <fullName evidence="6">Chromosome partition protein Smc</fullName>
    </recommendedName>
</protein>
<dbReference type="SUPFAM" id="SSF52540">
    <property type="entry name" value="P-loop containing nucleoside triphosphate hydrolases"/>
    <property type="match status" value="1"/>
</dbReference>
<evidence type="ECO:0000256" key="6">
    <source>
        <dbReference type="HAMAP-Rule" id="MF_01894"/>
    </source>
</evidence>
<gene>
    <name evidence="6" type="primary">smc</name>
    <name evidence="9" type="ORF">CJJ23_00370</name>
</gene>
<feature type="region of interest" description="Disordered" evidence="7">
    <location>
        <begin position="260"/>
        <end position="279"/>
    </location>
</feature>
<comment type="similarity">
    <text evidence="6">Belongs to the SMC family.</text>
</comment>
<dbReference type="GO" id="GO:0030261">
    <property type="term" value="P:chromosome condensation"/>
    <property type="evidence" value="ECO:0007669"/>
    <property type="project" value="InterPro"/>
</dbReference>
<dbReference type="PANTHER" id="PTHR43977">
    <property type="entry name" value="STRUCTURAL MAINTENANCE OF CHROMOSOMES PROTEIN 3"/>
    <property type="match status" value="1"/>
</dbReference>
<reference evidence="10" key="1">
    <citation type="submission" date="2017-08" db="EMBL/GenBank/DDBJ databases">
        <authorList>
            <person name="Alvarez-Ponce D."/>
            <person name="Weitzman C.L."/>
            <person name="Tillett R.L."/>
            <person name="Sandmeier F.C."/>
            <person name="Tracy C.R."/>
        </authorList>
    </citation>
    <scope>NUCLEOTIDE SEQUENCE [LARGE SCALE GENOMIC DNA]</scope>
    <source>
        <strain evidence="10">723</strain>
    </source>
</reference>
<keyword evidence="5 6" id="KW-0238">DNA-binding</keyword>
<keyword evidence="4 6" id="KW-0175">Coiled coil</keyword>
<dbReference type="AlphaFoldDB" id="A0A269TL45"/>
<dbReference type="GO" id="GO:0007062">
    <property type="term" value="P:sister chromatid cohesion"/>
    <property type="evidence" value="ECO:0007669"/>
    <property type="project" value="InterPro"/>
</dbReference>
<dbReference type="GO" id="GO:0007059">
    <property type="term" value="P:chromosome segregation"/>
    <property type="evidence" value="ECO:0007669"/>
    <property type="project" value="UniProtKB-UniRule"/>
</dbReference>
<evidence type="ECO:0000313" key="9">
    <source>
        <dbReference type="EMBL" id="PAK21786.1"/>
    </source>
</evidence>
<comment type="caution">
    <text evidence="9">The sequence shown here is derived from an EMBL/GenBank/DDBJ whole genome shotgun (WGS) entry which is preliminary data.</text>
</comment>
<dbReference type="Proteomes" id="UP000216943">
    <property type="component" value="Unassembled WGS sequence"/>
</dbReference>
<dbReference type="GO" id="GO:0003677">
    <property type="term" value="F:DNA binding"/>
    <property type="evidence" value="ECO:0007669"/>
    <property type="project" value="UniProtKB-UniRule"/>
</dbReference>
<name>A0A269TL45_9BACT</name>
<keyword evidence="2 6" id="KW-0547">Nucleotide-binding</keyword>
<dbReference type="HAMAP" id="MF_01894">
    <property type="entry name" value="Smc_prok"/>
    <property type="match status" value="1"/>
</dbReference>
<dbReference type="InterPro" id="IPR003395">
    <property type="entry name" value="RecF/RecN/SMC_N"/>
</dbReference>
<comment type="subunit">
    <text evidence="6">Homodimer.</text>
</comment>
<dbReference type="InterPro" id="IPR024704">
    <property type="entry name" value="SMC"/>
</dbReference>
<dbReference type="InterPro" id="IPR036277">
    <property type="entry name" value="SMC_hinge_sf"/>
</dbReference>
<accession>A0A269TL45</accession>
<evidence type="ECO:0000256" key="1">
    <source>
        <dbReference type="ARBA" id="ARBA00022490"/>
    </source>
</evidence>
<feature type="domain" description="SMC hinge" evidence="8">
    <location>
        <begin position="419"/>
        <end position="538"/>
    </location>
</feature>
<comment type="function">
    <text evidence="6">Required for chromosome condensation and partitioning.</text>
</comment>
<dbReference type="PIRSF" id="PIRSF005719">
    <property type="entry name" value="SMC"/>
    <property type="match status" value="1"/>
</dbReference>
<feature type="binding site" evidence="6">
    <location>
        <begin position="32"/>
        <end position="39"/>
    </location>
    <ligand>
        <name>ATP</name>
        <dbReference type="ChEBI" id="CHEBI:30616"/>
    </ligand>
</feature>